<evidence type="ECO:0000259" key="2">
    <source>
        <dbReference type="Pfam" id="PF04738"/>
    </source>
</evidence>
<dbReference type="Proteomes" id="UP001138681">
    <property type="component" value="Unassembled WGS sequence"/>
</dbReference>
<keyword evidence="1" id="KW-0175">Coiled coil</keyword>
<accession>A0A9X1F7P1</accession>
<evidence type="ECO:0000256" key="1">
    <source>
        <dbReference type="SAM" id="Coils"/>
    </source>
</evidence>
<evidence type="ECO:0000313" key="4">
    <source>
        <dbReference type="Proteomes" id="UP001138681"/>
    </source>
</evidence>
<comment type="caution">
    <text evidence="3">The sequence shown here is derived from an EMBL/GenBank/DDBJ whole genome shotgun (WGS) entry which is preliminary data.</text>
</comment>
<dbReference type="RefSeq" id="WP_218405687.1">
    <property type="nucleotide sequence ID" value="NZ_JAGSPC010000004.1"/>
</dbReference>
<evidence type="ECO:0000313" key="3">
    <source>
        <dbReference type="EMBL" id="MBV7260300.1"/>
    </source>
</evidence>
<organism evidence="3 4">
    <name type="scientific">Erythrobacter crassostreae</name>
    <dbReference type="NCBI Taxonomy" id="2828328"/>
    <lineage>
        <taxon>Bacteria</taxon>
        <taxon>Pseudomonadati</taxon>
        <taxon>Pseudomonadota</taxon>
        <taxon>Alphaproteobacteria</taxon>
        <taxon>Sphingomonadales</taxon>
        <taxon>Erythrobacteraceae</taxon>
        <taxon>Erythrobacter/Porphyrobacter group</taxon>
        <taxon>Erythrobacter</taxon>
    </lineage>
</organism>
<dbReference type="Pfam" id="PF04738">
    <property type="entry name" value="Lant_dehydr_N"/>
    <property type="match status" value="1"/>
</dbReference>
<feature type="domain" description="Lantibiotic dehydratase N-terminal" evidence="2">
    <location>
        <begin position="168"/>
        <end position="811"/>
    </location>
</feature>
<reference evidence="3" key="1">
    <citation type="submission" date="2021-04" db="EMBL/GenBank/DDBJ databases">
        <authorList>
            <person name="Pira H."/>
            <person name="Risdian C."/>
            <person name="Wink J."/>
        </authorList>
    </citation>
    <scope>NUCLEOTIDE SEQUENCE</scope>
    <source>
        <strain evidence="3">WH158</strain>
    </source>
</reference>
<dbReference type="AlphaFoldDB" id="A0A9X1F7P1"/>
<feature type="coiled-coil region" evidence="1">
    <location>
        <begin position="535"/>
        <end position="569"/>
    </location>
</feature>
<name>A0A9X1F7P1_9SPHN</name>
<proteinExistence type="predicted"/>
<protein>
    <submittedName>
        <fullName evidence="3">Lantibiotic dehydratase</fullName>
    </submittedName>
</protein>
<dbReference type="InterPro" id="IPR006827">
    <property type="entry name" value="Lant_deHydtase_N"/>
</dbReference>
<gene>
    <name evidence="3" type="ORF">KCG46_12035</name>
</gene>
<dbReference type="EMBL" id="JAGSPC010000004">
    <property type="protein sequence ID" value="MBV7260300.1"/>
    <property type="molecule type" value="Genomic_DNA"/>
</dbReference>
<keyword evidence="4" id="KW-1185">Reference proteome</keyword>
<sequence length="915" mass="101565">MNVVPSNAGLRAPSVHAEASEAPDQEYFCHPNMFFRVAGLPFQAFDAMCPGHTFAKLTQLRAMNENLAPLIDQASSILERAIGHDALTDQERRSLIKLRRDIFNQRVAGLQPAQISVNVFADGELEIVSQACDEIAEVVRIEKALADEFASEIAEIGSATRYQSLASENFLKALSISAPKCIDDLYASQANPAKYTGKRGRNLNAALFNYLMRASTKVSPLSYFTPIGVAKLSDGPHGSVTELTEASINNEVQISRRAMDQILFLLTRRIQFWGQDFPLKLNPTVKEMDGYLQFAKLWDKGEAGPRVWGTMLPFGRVPNSPGIGALVAAFTDDQSALNVGEIYSRIAGSSPGFDQKAFVRLVAQSLAAGLLLPDLPILDQESDLNWLAGFVKPRFPELGEELEQLEAKCEAYSRCDAADRVQISRQLHGHFAKCLDLLKAEENKEPKGVLFYEDCFLAGPPAEVGTGSLGSVIEDTHVFSELFPLLDFTHMVQSITASLFAEKYGAGVRVRASDCVDELSQEATAYAQSVSPLPLEEQRKEVGKTNANADKLLALKAELLGELAELLRQGEPVDLDEAFIASYRDRIPNVVRNRATSYTVIGQLDDWGGSAEEKRHPAFAINRLYSGHSMLASRFLSNLSEGDLEDVRGYISRIAEHRHPFEMPGAFGFNANLHPRFVDTELKVPGRRPNYGETEKLSLDDIFVEYDEALDRLCLTHERLGELAPHYFGFLVLRMLPSEHQLLVRMNMQGLIIDLWQDLDYAGHVDPDEVVLLPRVTFGSLILMRRSLFIPPAMQPDPGLDEFQYFRAFEELLHELGGDADYFARLMANQEDIIGGQEGLGGMGETTDFKPSYLSLKSPPTIAGLQRRLRRRPRRIVLQETLPAINKGGVLWNGDRHACEIQFEVSKAKACEASE</sequence>